<dbReference type="SUPFAM" id="SSF55347">
    <property type="entry name" value="Glyceraldehyde-3-phosphate dehydrogenase-like, C-terminal domain"/>
    <property type="match status" value="1"/>
</dbReference>
<dbReference type="EC" id="1.1.1.3" evidence="2"/>
<gene>
    <name evidence="5" type="ORF">HJC23_008039</name>
</gene>
<evidence type="ECO:0000256" key="2">
    <source>
        <dbReference type="ARBA" id="ARBA00013213"/>
    </source>
</evidence>
<accession>A0ABD3Q2T5</accession>
<dbReference type="AlphaFoldDB" id="A0ABD3Q2T5"/>
<evidence type="ECO:0000256" key="1">
    <source>
        <dbReference type="ARBA" id="ARBA00006753"/>
    </source>
</evidence>
<dbReference type="Gene3D" id="3.40.50.720">
    <property type="entry name" value="NAD(P)-binding Rossmann-like Domain"/>
    <property type="match status" value="1"/>
</dbReference>
<keyword evidence="3" id="KW-0560">Oxidoreductase</keyword>
<dbReference type="PANTHER" id="PTHR43331:SF1">
    <property type="entry name" value="HOMOSERINE DEHYDROGENASE"/>
    <property type="match status" value="1"/>
</dbReference>
<keyword evidence="6" id="KW-1185">Reference proteome</keyword>
<sequence>MREISIVLLGFGSANQAFVEMMLNKSETFQHRRCICISNCSNETQWIPWRIVSIVTGRHGKVCIPNTGTTENAFWCEVNAEEAMQRIKSGGMLDDSLLVETDGITCCRVKDRFDSTIYLGEKNSAPQHQGLSPDETSTQQTIEMLKALGSTNAANIVVEAIPSNPRSEGGGEPAVSFIQTSLEAGMHVVSANKGPLAQQTSSHDEFTQEVYWNLQQIASNNKVRYLHESAVMDGVPIFSLWKHTLPNAILTKIRGCLNSTSTMILTRMEGRDGETFEEALRAAKEMGIVERDESLDLDGYDAAVKLRALLVVFSSLHTSEGVKIVVPSIEDIPRDSIRSITREDVQQAYADGAKKYRLVATAELVDASKSNAPCSRNLAVDDSNRIQLWNAKVQLEAVSHADPIYNLTGTSSSVQFHTDVLGPITMVSTDPSLVDTAYGLFSDVVRIASYS</sequence>
<proteinExistence type="inferred from homology"/>
<evidence type="ECO:0000259" key="4">
    <source>
        <dbReference type="Pfam" id="PF00742"/>
    </source>
</evidence>
<name>A0ABD3Q2T5_9STRA</name>
<protein>
    <recommendedName>
        <fullName evidence="2">homoserine dehydrogenase</fullName>
        <ecNumber evidence="2">1.1.1.3</ecNumber>
    </recommendedName>
</protein>
<reference evidence="5 6" key="1">
    <citation type="journal article" date="2020" name="G3 (Bethesda)">
        <title>Improved Reference Genome for Cyclotella cryptica CCMP332, a Model for Cell Wall Morphogenesis, Salinity Adaptation, and Lipid Production in Diatoms (Bacillariophyta).</title>
        <authorList>
            <person name="Roberts W.R."/>
            <person name="Downey K.M."/>
            <person name="Ruck E.C."/>
            <person name="Traller J.C."/>
            <person name="Alverson A.J."/>
        </authorList>
    </citation>
    <scope>NUCLEOTIDE SEQUENCE [LARGE SCALE GENOMIC DNA]</scope>
    <source>
        <strain evidence="5 6">CCMP332</strain>
    </source>
</reference>
<dbReference type="InterPro" id="IPR036291">
    <property type="entry name" value="NAD(P)-bd_dom_sf"/>
</dbReference>
<evidence type="ECO:0000256" key="3">
    <source>
        <dbReference type="ARBA" id="ARBA00023002"/>
    </source>
</evidence>
<dbReference type="PANTHER" id="PTHR43331">
    <property type="entry name" value="HOMOSERINE DEHYDROGENASE"/>
    <property type="match status" value="1"/>
</dbReference>
<dbReference type="SUPFAM" id="SSF51735">
    <property type="entry name" value="NAD(P)-binding Rossmann-fold domains"/>
    <property type="match status" value="1"/>
</dbReference>
<dbReference type="Gene3D" id="3.30.360.10">
    <property type="entry name" value="Dihydrodipicolinate Reductase, domain 2"/>
    <property type="match status" value="1"/>
</dbReference>
<comment type="similarity">
    <text evidence="1">Belongs to the homoserine dehydrogenase family.</text>
</comment>
<dbReference type="Proteomes" id="UP001516023">
    <property type="component" value="Unassembled WGS sequence"/>
</dbReference>
<dbReference type="Pfam" id="PF00742">
    <property type="entry name" value="Homoserine_dh"/>
    <property type="match status" value="1"/>
</dbReference>
<evidence type="ECO:0000313" key="5">
    <source>
        <dbReference type="EMBL" id="KAL3794583.1"/>
    </source>
</evidence>
<dbReference type="InterPro" id="IPR001342">
    <property type="entry name" value="HDH_cat"/>
</dbReference>
<evidence type="ECO:0000313" key="6">
    <source>
        <dbReference type="Proteomes" id="UP001516023"/>
    </source>
</evidence>
<dbReference type="GO" id="GO:0004412">
    <property type="term" value="F:homoserine dehydrogenase activity"/>
    <property type="evidence" value="ECO:0007669"/>
    <property type="project" value="UniProtKB-EC"/>
</dbReference>
<dbReference type="EMBL" id="JABMIG020000079">
    <property type="protein sequence ID" value="KAL3794583.1"/>
    <property type="molecule type" value="Genomic_DNA"/>
</dbReference>
<feature type="domain" description="Homoserine dehydrogenase catalytic" evidence="4">
    <location>
        <begin position="236"/>
        <end position="445"/>
    </location>
</feature>
<comment type="caution">
    <text evidence="5">The sequence shown here is derived from an EMBL/GenBank/DDBJ whole genome shotgun (WGS) entry which is preliminary data.</text>
</comment>
<organism evidence="5 6">
    <name type="scientific">Cyclotella cryptica</name>
    <dbReference type="NCBI Taxonomy" id="29204"/>
    <lineage>
        <taxon>Eukaryota</taxon>
        <taxon>Sar</taxon>
        <taxon>Stramenopiles</taxon>
        <taxon>Ochrophyta</taxon>
        <taxon>Bacillariophyta</taxon>
        <taxon>Coscinodiscophyceae</taxon>
        <taxon>Thalassiosirophycidae</taxon>
        <taxon>Stephanodiscales</taxon>
        <taxon>Stephanodiscaceae</taxon>
        <taxon>Cyclotella</taxon>
    </lineage>
</organism>